<name>A0A6N3T6L4_9PROT</name>
<evidence type="ECO:0000313" key="5">
    <source>
        <dbReference type="Proteomes" id="UP000321104"/>
    </source>
</evidence>
<gene>
    <name evidence="2" type="ORF">Abin_070_007</name>
    <name evidence="3" type="ORF">AIN02nite_28570</name>
</gene>
<dbReference type="Proteomes" id="UP000321104">
    <property type="component" value="Unassembled WGS sequence"/>
</dbReference>
<protein>
    <submittedName>
        <fullName evidence="3">Uncharacterized protein</fullName>
    </submittedName>
</protein>
<accession>A0A6N3T6L4</accession>
<sequence>MAIAGLPIDPERLACGLEALMRRRLNIRRFFASSAYDVTHLSWVFDVAMCACELLTRSGHANVLVDSFLTEVLQPANRSITIHSPSDTAQLDLLFRAYALSVAREGKTPDASDLYEPRPKPSEKGAWHQSTQREEEADRRLKEVTAAVFGIYVGRVMVLVGAKAEESPEEMLKRYAELPKDEYRRYVSRPVVTALAKVTARSMLVLLATNLEPQLLADLAIQIHRQGGTSDLTPDEEFASRLALHSALHTILVNNVDKSVREVRGRRIGAGDKSKILVAYARQLLLVSPADANAVFNDAVEAASQLDREIISQCHFLGAVFARGIDDVDNRRSVARKLSDIVADAAICLDDGLPWEEVMKTLAALDLPVALANAAKWDDSDLVRFCQTLAPVLKAGLMTGDLTPAAAMALDLLLDGDHQVVDAALTAALNTSSGSFFEEAAWDSLIRHNHRSAENLLERVATVKDAGRWTTALTERQAFLIRLPPEKHAEPSHSEPNWHKYDRQSDLVEPSWTREILLNPVELDRVVIETLKNARATKHYISASEVMEWGASCVEIRDRVAFLDTLCATKVGIGGEVMERLLELLEQWSSPAIRSWALTTLPKVIVDRFPEFVRRITYNDASLIRAITLTALLPKKIVDLLLRGVELHGQNLDADQVFRLASLVSAHLDSPSAANLAVWYTGRLAGRIAPDDRDQATDSSELPTAVPAAVARLIYGCLGDYDVRVRWRAAHAIRRLARLTATAELEALISEYGRQKETVFRSPKLEFYWIAARLWFVIAWDRIASEVPDVGQLAGPVLLAVAHDEDFPHVLLRSFARDACLKLVGAGQLSLGPVELEQLEAVACSQLAPQPAPEHRSQASRSRRNGKERRFHFDSIDTIPYWYEPVLSSFANVSLDQLLDVAESWIIDRWGNRGDIYAYDADPRQHRFSDQDWSLSSNSHGSRPTLERLNTHLKWHALWCAIGELMRTEPLTAHDEPEWDALPQRIAREMLIEPPLWSADLRAPIPLRQDFWRESHTPLPEWVKDVCEGRLRSELEAVDRSGYIVVDGGWEIRSRDRVEVVSFSSALVEPTAADALLRALQTMESAWDYKLPDESEERFELNIPPYQMVGWILNVSSDGRIDEQDPLRGRAKNVDLRPGKRVRDACGLQQVEIGAPVWSAPDRLPMFIYEVWGEGDSGDEGYSTVPAVSGRRLLVERGQLIEFLQVEGLDLLIEVEIRREGRGNRRNYDSEDDTPEARYDRLYRLDRDGGLHVAEGRIGTWTDNRPPA</sequence>
<reference evidence="3 5" key="2">
    <citation type="submission" date="2019-07" db="EMBL/GenBank/DDBJ databases">
        <title>Whole genome shotgun sequence of Acetobacter indonesiensis NBRC 16471.</title>
        <authorList>
            <person name="Hosoyama A."/>
            <person name="Uohara A."/>
            <person name="Ohji S."/>
            <person name="Ichikawa N."/>
        </authorList>
    </citation>
    <scope>NUCLEOTIDE SEQUENCE [LARGE SCALE GENOMIC DNA]</scope>
    <source>
        <strain evidence="3 5">NBRC 16471</strain>
    </source>
</reference>
<evidence type="ECO:0000313" key="2">
    <source>
        <dbReference type="EMBL" id="GAN64439.1"/>
    </source>
</evidence>
<proteinExistence type="predicted"/>
<dbReference type="EMBL" id="BAMW01000067">
    <property type="protein sequence ID" value="GAN64439.1"/>
    <property type="molecule type" value="Genomic_DNA"/>
</dbReference>
<reference evidence="2 4" key="1">
    <citation type="submission" date="2012-11" db="EMBL/GenBank/DDBJ databases">
        <title>Whole genome sequence of Acetobacter indonesiensis 5H-1.</title>
        <authorList>
            <person name="Azuma Y."/>
            <person name="Higashiura N."/>
            <person name="Hirakawa H."/>
            <person name="Matsushita K."/>
        </authorList>
    </citation>
    <scope>NUCLEOTIDE SEQUENCE [LARGE SCALE GENOMIC DNA]</scope>
    <source>
        <strain evidence="2 4">5H-1</strain>
    </source>
</reference>
<keyword evidence="4" id="KW-1185">Reference proteome</keyword>
<evidence type="ECO:0000256" key="1">
    <source>
        <dbReference type="SAM" id="MobiDB-lite"/>
    </source>
</evidence>
<dbReference type="EMBL" id="BJXQ01000031">
    <property type="protein sequence ID" value="GEN04832.1"/>
    <property type="molecule type" value="Genomic_DNA"/>
</dbReference>
<evidence type="ECO:0000313" key="3">
    <source>
        <dbReference type="EMBL" id="GEN04832.1"/>
    </source>
</evidence>
<organism evidence="3 5">
    <name type="scientific">Acetobacter indonesiensis</name>
    <dbReference type="NCBI Taxonomy" id="104101"/>
    <lineage>
        <taxon>Bacteria</taxon>
        <taxon>Pseudomonadati</taxon>
        <taxon>Pseudomonadota</taxon>
        <taxon>Alphaproteobacteria</taxon>
        <taxon>Acetobacterales</taxon>
        <taxon>Acetobacteraceae</taxon>
        <taxon>Acetobacter</taxon>
    </lineage>
</organism>
<dbReference type="Proteomes" id="UP000032673">
    <property type="component" value="Unassembled WGS sequence"/>
</dbReference>
<evidence type="ECO:0000313" key="4">
    <source>
        <dbReference type="Proteomes" id="UP000032673"/>
    </source>
</evidence>
<comment type="caution">
    <text evidence="3">The sequence shown here is derived from an EMBL/GenBank/DDBJ whole genome shotgun (WGS) entry which is preliminary data.</text>
</comment>
<feature type="region of interest" description="Disordered" evidence="1">
    <location>
        <begin position="847"/>
        <end position="866"/>
    </location>
</feature>
<feature type="region of interest" description="Disordered" evidence="1">
    <location>
        <begin position="109"/>
        <end position="136"/>
    </location>
</feature>
<dbReference type="AlphaFoldDB" id="A0A6N3T6L4"/>